<organism evidence="2 3">
    <name type="scientific">Alistipes hominis</name>
    <dbReference type="NCBI Taxonomy" id="2763015"/>
    <lineage>
        <taxon>Bacteria</taxon>
        <taxon>Pseudomonadati</taxon>
        <taxon>Bacteroidota</taxon>
        <taxon>Bacteroidia</taxon>
        <taxon>Bacteroidales</taxon>
        <taxon>Rikenellaceae</taxon>
        <taxon>Alistipes</taxon>
    </lineage>
</organism>
<name>A0ABR7CKN1_9BACT</name>
<dbReference type="Gene3D" id="2.60.120.560">
    <property type="entry name" value="Exo-inulinase, domain 1"/>
    <property type="match status" value="1"/>
</dbReference>
<sequence length="251" mass="27872">MTTISLSLRHAAGKTFFAACIAAFCWMPEPLGAQSPFPDENVPETGFTAIFDGKTLDGWEYDPVYWRVEGDRMVGEVTPETLLERNSFIVWKGGTPADFELKMEYRVSPEGNSGINYRSVKVPGVAHALKGYQLDIDGPGQWTGQNYEERGRTFLALRGQATQAEPGKKPHVIGSTGDKDALFAEIDRDGWNACHVIAKGNTLIHLINGKVMSIVVDDDPHERTRKGLIGMQVHVGPPMKIEFRNIRLKTR</sequence>
<dbReference type="EMBL" id="JACOOK010000002">
    <property type="protein sequence ID" value="MBC5616213.1"/>
    <property type="molecule type" value="Genomic_DNA"/>
</dbReference>
<comment type="caution">
    <text evidence="2">The sequence shown here is derived from an EMBL/GenBank/DDBJ whole genome shotgun (WGS) entry which is preliminary data.</text>
</comment>
<dbReference type="Proteomes" id="UP000636891">
    <property type="component" value="Unassembled WGS sequence"/>
</dbReference>
<evidence type="ECO:0000313" key="2">
    <source>
        <dbReference type="EMBL" id="MBC5616213.1"/>
    </source>
</evidence>
<evidence type="ECO:0000259" key="1">
    <source>
        <dbReference type="Pfam" id="PF06439"/>
    </source>
</evidence>
<reference evidence="2 3" key="1">
    <citation type="submission" date="2020-08" db="EMBL/GenBank/DDBJ databases">
        <title>Genome public.</title>
        <authorList>
            <person name="Liu C."/>
            <person name="Sun Q."/>
        </authorList>
    </citation>
    <scope>NUCLEOTIDE SEQUENCE [LARGE SCALE GENOMIC DNA]</scope>
    <source>
        <strain evidence="2 3">New-7</strain>
    </source>
</reference>
<keyword evidence="3" id="KW-1185">Reference proteome</keyword>
<proteinExistence type="predicted"/>
<dbReference type="RefSeq" id="WP_118457052.1">
    <property type="nucleotide sequence ID" value="NZ_JACOOK010000002.1"/>
</dbReference>
<accession>A0ABR7CKN1</accession>
<gene>
    <name evidence="2" type="ORF">H8S08_04155</name>
</gene>
<dbReference type="Pfam" id="PF06439">
    <property type="entry name" value="3keto-disac_hyd"/>
    <property type="match status" value="1"/>
</dbReference>
<feature type="domain" description="3-keto-alpha-glucoside-1,2-lyase/3-keto-2-hydroxy-glucal hydratase" evidence="1">
    <location>
        <begin position="46"/>
        <end position="249"/>
    </location>
</feature>
<protein>
    <submittedName>
        <fullName evidence="2">DUF1080 domain-containing protein</fullName>
    </submittedName>
</protein>
<dbReference type="InterPro" id="IPR010496">
    <property type="entry name" value="AL/BT2_dom"/>
</dbReference>
<evidence type="ECO:0000313" key="3">
    <source>
        <dbReference type="Proteomes" id="UP000636891"/>
    </source>
</evidence>